<evidence type="ECO:0000313" key="1">
    <source>
        <dbReference type="EMBL" id="WTY95056.1"/>
    </source>
</evidence>
<gene>
    <name evidence="1" type="ORF">OG626_09190</name>
</gene>
<dbReference type="Gene3D" id="3.30.460.40">
    <property type="match status" value="1"/>
</dbReference>
<protein>
    <submittedName>
        <fullName evidence="1">Nucleotidyltransferase family protein</fullName>
    </submittedName>
</protein>
<reference evidence="1" key="1">
    <citation type="submission" date="2022-10" db="EMBL/GenBank/DDBJ databases">
        <title>The complete genomes of actinobacterial strains from the NBC collection.</title>
        <authorList>
            <person name="Joergensen T.S."/>
            <person name="Alvarez Arevalo M."/>
            <person name="Sterndorff E.B."/>
            <person name="Faurdal D."/>
            <person name="Vuksanovic O."/>
            <person name="Mourched A.-S."/>
            <person name="Charusanti P."/>
            <person name="Shaw S."/>
            <person name="Blin K."/>
            <person name="Weber T."/>
        </authorList>
    </citation>
    <scope>NUCLEOTIDE SEQUENCE</scope>
    <source>
        <strain evidence="1">NBC_01401</strain>
    </source>
</reference>
<dbReference type="Pfam" id="PF10706">
    <property type="entry name" value="Aminoglyc_resit"/>
    <property type="match status" value="1"/>
</dbReference>
<sequence>MRPGAGRTTVARMMSRSDVLSVLALLRETGADVVIAGGWGVDALLGEETREHRDLDLLHRSDQEAAVVAALESAGYTETLDWRPARFVLSHPSGPEIDLHPLVFAADGSAVQSSLDPGEPFRYPAACFVTGTIGTTTVRCISAEQQALFHQGYEPAARDVADMRRLRDRFGVDTSL</sequence>
<dbReference type="AlphaFoldDB" id="A0AAU3GTD2"/>
<dbReference type="InterPro" id="IPR019646">
    <property type="entry name" value="Aminoglyc_AdlTrfase"/>
</dbReference>
<dbReference type="EMBL" id="CP109535">
    <property type="protein sequence ID" value="WTY95056.1"/>
    <property type="molecule type" value="Genomic_DNA"/>
</dbReference>
<name>A0AAU3GTD2_9ACTN</name>
<proteinExistence type="predicted"/>
<accession>A0AAU3GTD2</accession>
<organism evidence="1">
    <name type="scientific">Streptomyces sp. NBC_01401</name>
    <dbReference type="NCBI Taxonomy" id="2903854"/>
    <lineage>
        <taxon>Bacteria</taxon>
        <taxon>Bacillati</taxon>
        <taxon>Actinomycetota</taxon>
        <taxon>Actinomycetes</taxon>
        <taxon>Kitasatosporales</taxon>
        <taxon>Streptomycetaceae</taxon>
        <taxon>Streptomyces</taxon>
    </lineage>
</organism>